<feature type="domain" description="SAICAR synthetase/ADE2 N-terminal" evidence="9">
    <location>
        <begin position="26"/>
        <end position="267"/>
    </location>
</feature>
<dbReference type="NCBIfam" id="NF009251">
    <property type="entry name" value="PRK12607.1"/>
    <property type="match status" value="1"/>
</dbReference>
<evidence type="ECO:0000256" key="8">
    <source>
        <dbReference type="HAMAP-Rule" id="MF_00137"/>
    </source>
</evidence>
<evidence type="ECO:0000256" key="1">
    <source>
        <dbReference type="ARBA" id="ARBA00004672"/>
    </source>
</evidence>
<dbReference type="AlphaFoldDB" id="A0A2M6YVJ3"/>
<dbReference type="PANTHER" id="PTHR43700">
    <property type="entry name" value="PHOSPHORIBOSYLAMINOIMIDAZOLE-SUCCINOCARBOXAMIDE SYNTHASE"/>
    <property type="match status" value="1"/>
</dbReference>
<gene>
    <name evidence="8" type="primary">purC</name>
    <name evidence="10" type="ORF">COT02_00445</name>
</gene>
<keyword evidence="5 8" id="KW-0658">Purine biosynthesis</keyword>
<reference evidence="11" key="1">
    <citation type="submission" date="2017-09" db="EMBL/GenBank/DDBJ databases">
        <title>Depth-based differentiation of microbial function through sediment-hosted aquifers and enrichment of novel symbionts in the deep terrestrial subsurface.</title>
        <authorList>
            <person name="Probst A.J."/>
            <person name="Ladd B."/>
            <person name="Jarett J.K."/>
            <person name="Geller-Mcgrath D.E."/>
            <person name="Sieber C.M.K."/>
            <person name="Emerson J.B."/>
            <person name="Anantharaman K."/>
            <person name="Thomas B.C."/>
            <person name="Malmstrom R."/>
            <person name="Stieglmeier M."/>
            <person name="Klingl A."/>
            <person name="Woyke T."/>
            <person name="Ryan C.M."/>
            <person name="Banfield J.F."/>
        </authorList>
    </citation>
    <scope>NUCLEOTIDE SEQUENCE [LARGE SCALE GENOMIC DNA]</scope>
</reference>
<dbReference type="EMBL" id="PEWY01000012">
    <property type="protein sequence ID" value="PIU37524.1"/>
    <property type="molecule type" value="Genomic_DNA"/>
</dbReference>
<dbReference type="Pfam" id="PF01259">
    <property type="entry name" value="SAICAR_synt"/>
    <property type="match status" value="1"/>
</dbReference>
<dbReference type="SUPFAM" id="SSF56104">
    <property type="entry name" value="SAICAR synthase-like"/>
    <property type="match status" value="1"/>
</dbReference>
<comment type="caution">
    <text evidence="10">The sequence shown here is derived from an EMBL/GenBank/DDBJ whole genome shotgun (WGS) entry which is preliminary data.</text>
</comment>
<dbReference type="InterPro" id="IPR028923">
    <property type="entry name" value="SAICAR_synt/ADE2_N"/>
</dbReference>
<dbReference type="GO" id="GO:0005524">
    <property type="term" value="F:ATP binding"/>
    <property type="evidence" value="ECO:0007669"/>
    <property type="project" value="UniProtKB-KW"/>
</dbReference>
<evidence type="ECO:0000256" key="3">
    <source>
        <dbReference type="ARBA" id="ARBA00022598"/>
    </source>
</evidence>
<dbReference type="UniPathway" id="UPA00074">
    <property type="reaction ID" value="UER00131"/>
</dbReference>
<dbReference type="PANTHER" id="PTHR43700:SF1">
    <property type="entry name" value="PHOSPHORIBOSYLAMINOIMIDAZOLE-SUCCINOCARBOXAMIDE SYNTHASE"/>
    <property type="match status" value="1"/>
</dbReference>
<evidence type="ECO:0000256" key="2">
    <source>
        <dbReference type="ARBA" id="ARBA00010190"/>
    </source>
</evidence>
<keyword evidence="6 8" id="KW-0067">ATP-binding</keyword>
<dbReference type="CDD" id="cd01414">
    <property type="entry name" value="SAICAR_synt_Sc"/>
    <property type="match status" value="1"/>
</dbReference>
<dbReference type="EC" id="6.3.2.6" evidence="8"/>
<comment type="catalytic activity">
    <reaction evidence="7 8">
        <text>5-amino-1-(5-phospho-D-ribosyl)imidazole-4-carboxylate + L-aspartate + ATP = (2S)-2-[5-amino-1-(5-phospho-beta-D-ribosyl)imidazole-4-carboxamido]succinate + ADP + phosphate + 2 H(+)</text>
        <dbReference type="Rhea" id="RHEA:22628"/>
        <dbReference type="ChEBI" id="CHEBI:15378"/>
        <dbReference type="ChEBI" id="CHEBI:29991"/>
        <dbReference type="ChEBI" id="CHEBI:30616"/>
        <dbReference type="ChEBI" id="CHEBI:43474"/>
        <dbReference type="ChEBI" id="CHEBI:58443"/>
        <dbReference type="ChEBI" id="CHEBI:77657"/>
        <dbReference type="ChEBI" id="CHEBI:456216"/>
        <dbReference type="EC" id="6.3.2.6"/>
    </reaction>
</comment>
<evidence type="ECO:0000313" key="10">
    <source>
        <dbReference type="EMBL" id="PIU37524.1"/>
    </source>
</evidence>
<keyword evidence="3 8" id="KW-0436">Ligase</keyword>
<dbReference type="GO" id="GO:0006189">
    <property type="term" value="P:'de novo' IMP biosynthetic process"/>
    <property type="evidence" value="ECO:0007669"/>
    <property type="project" value="UniProtKB-UniRule"/>
</dbReference>
<dbReference type="GO" id="GO:0005737">
    <property type="term" value="C:cytoplasm"/>
    <property type="evidence" value="ECO:0007669"/>
    <property type="project" value="TreeGrafter"/>
</dbReference>
<comment type="pathway">
    <text evidence="1 8">Purine metabolism; IMP biosynthesis via de novo pathway; 5-amino-1-(5-phospho-D-ribosyl)imidazole-4-carboxamide from 5-amino-1-(5-phospho-D-ribosyl)imidazole-4-carboxylate: step 1/2.</text>
</comment>
<dbReference type="Gene3D" id="3.30.200.20">
    <property type="entry name" value="Phosphorylase Kinase, domain 1"/>
    <property type="match status" value="1"/>
</dbReference>
<sequence length="322" mass="36957">MITKKVILKSLPNVLKTVDLPLGKKIQGKVRDIYFKDKKRILITTDRQSAFDVILGNIPFKGAVLNQLAAFWFKKTKHIVDNHLLDVPDPNVSIAKNCESIQVEMVVRGYISGVTNTSIWGSYEKGERVIYGLKFPDGLKKNQKLKTPVITPTTHPLVGAKGHDKRLTREQIIKKKLVSEKLYKQIEKAALALFKYGTKLCLSKGLILVDTKYEFGLYNGKLTLIDEIHTPDSSRFWIAKTYKTLFNKGLEPENFDKEFLRLWYVKRGYRGDGPPPKMADELIVATAQRYIGVYEKLTGKKFKAFEYPIEERIKKNLRKYIS</sequence>
<dbReference type="Proteomes" id="UP000230184">
    <property type="component" value="Unassembled WGS sequence"/>
</dbReference>
<accession>A0A2M6YVJ3</accession>
<comment type="similarity">
    <text evidence="2 8">Belongs to the SAICAR synthetase family.</text>
</comment>
<dbReference type="PROSITE" id="PS01058">
    <property type="entry name" value="SAICAR_SYNTHETASE_2"/>
    <property type="match status" value="1"/>
</dbReference>
<keyword evidence="4 8" id="KW-0547">Nucleotide-binding</keyword>
<evidence type="ECO:0000313" key="11">
    <source>
        <dbReference type="Proteomes" id="UP000230184"/>
    </source>
</evidence>
<evidence type="ECO:0000256" key="4">
    <source>
        <dbReference type="ARBA" id="ARBA00022741"/>
    </source>
</evidence>
<evidence type="ECO:0000256" key="5">
    <source>
        <dbReference type="ARBA" id="ARBA00022755"/>
    </source>
</evidence>
<protein>
    <recommendedName>
        <fullName evidence="8">Phosphoribosylaminoimidazole-succinocarboxamide synthase</fullName>
        <ecNumber evidence="8">6.3.2.6</ecNumber>
    </recommendedName>
    <alternativeName>
        <fullName evidence="8">SAICAR synthetase</fullName>
    </alternativeName>
</protein>
<dbReference type="InterPro" id="IPR018236">
    <property type="entry name" value="SAICAR_synthetase_CS"/>
</dbReference>
<evidence type="ECO:0000256" key="7">
    <source>
        <dbReference type="ARBA" id="ARBA00048475"/>
    </source>
</evidence>
<proteinExistence type="inferred from homology"/>
<dbReference type="HAMAP" id="MF_00137">
    <property type="entry name" value="SAICAR_synth"/>
    <property type="match status" value="1"/>
</dbReference>
<dbReference type="GO" id="GO:0004639">
    <property type="term" value="F:phosphoribosylaminoimidazolesuccinocarboxamide synthase activity"/>
    <property type="evidence" value="ECO:0007669"/>
    <property type="project" value="UniProtKB-UniRule"/>
</dbReference>
<name>A0A2M6YVJ3_9BACT</name>
<dbReference type="Gene3D" id="3.30.470.20">
    <property type="entry name" value="ATP-grasp fold, B domain"/>
    <property type="match status" value="1"/>
</dbReference>
<evidence type="ECO:0000259" key="9">
    <source>
        <dbReference type="Pfam" id="PF01259"/>
    </source>
</evidence>
<organism evidence="10 11">
    <name type="scientific">Candidatus Roizmanbacteria bacterium CG07_land_8_20_14_0_80_34_15</name>
    <dbReference type="NCBI Taxonomy" id="1974849"/>
    <lineage>
        <taxon>Bacteria</taxon>
        <taxon>Candidatus Roizmaniibacteriota</taxon>
    </lineage>
</organism>
<evidence type="ECO:0000256" key="6">
    <source>
        <dbReference type="ARBA" id="ARBA00022840"/>
    </source>
</evidence>